<dbReference type="GO" id="GO:0016887">
    <property type="term" value="F:ATP hydrolysis activity"/>
    <property type="evidence" value="ECO:0007669"/>
    <property type="project" value="InterPro"/>
</dbReference>
<dbReference type="EMBL" id="AP021853">
    <property type="protein sequence ID" value="BBO00300.1"/>
    <property type="molecule type" value="Genomic_DNA"/>
</dbReference>
<evidence type="ECO:0000256" key="1">
    <source>
        <dbReference type="ARBA" id="ARBA00022741"/>
    </source>
</evidence>
<gene>
    <name evidence="4" type="ORF">St703_30040</name>
</gene>
<dbReference type="InterPro" id="IPR027417">
    <property type="entry name" value="P-loop_NTPase"/>
</dbReference>
<dbReference type="Pfam" id="PF00005">
    <property type="entry name" value="ABC_tran"/>
    <property type="match status" value="1"/>
</dbReference>
<dbReference type="SUPFAM" id="SSF52540">
    <property type="entry name" value="P-loop containing nucleoside triphosphate hydrolases"/>
    <property type="match status" value="1"/>
</dbReference>
<proteinExistence type="predicted"/>
<dbReference type="InterPro" id="IPR003593">
    <property type="entry name" value="AAA+_ATPase"/>
</dbReference>
<sequence>MIIETEHAPILSMEKLTMSYSGTPVLKGVNLEVESGQVIGYIGPNGAGKSTTVRILLGLQQGYGGTARLFGENIKTSGIAYKRRIGYVPETAEVYDMLTAREYLVFTGGCYGLDAVKAEKKGQQLMNQFGLANVFDTRLSSFSKGMRQKVLIIASLLHNPDLLFFDEPLSGLDANSVLVFKEILAKLAETGKTVFYSSHIMDVVEKISDRIVLLYDGQIAADGSFEELNAQNKEGSLEDLFNQLTGFHQHAQIAEDFVSLVEEV</sequence>
<dbReference type="SMART" id="SM00382">
    <property type="entry name" value="AAA"/>
    <property type="match status" value="1"/>
</dbReference>
<dbReference type="PROSITE" id="PS50893">
    <property type="entry name" value="ABC_TRANSPORTER_2"/>
    <property type="match status" value="1"/>
</dbReference>
<accession>A0A5K7X2M1</accession>
<dbReference type="GO" id="GO:0005524">
    <property type="term" value="F:ATP binding"/>
    <property type="evidence" value="ECO:0007669"/>
    <property type="project" value="UniProtKB-KW"/>
</dbReference>
<dbReference type="Proteomes" id="UP000326951">
    <property type="component" value="Chromosome"/>
</dbReference>
<protein>
    <submittedName>
        <fullName evidence="4">ABC transporter ATP-binding protein</fullName>
    </submittedName>
</protein>
<organism evidence="4 5">
    <name type="scientific">Sporolactobacillus terrae</name>
    <dbReference type="NCBI Taxonomy" id="269673"/>
    <lineage>
        <taxon>Bacteria</taxon>
        <taxon>Bacillati</taxon>
        <taxon>Bacillota</taxon>
        <taxon>Bacilli</taxon>
        <taxon>Bacillales</taxon>
        <taxon>Sporolactobacillaceae</taxon>
        <taxon>Sporolactobacillus</taxon>
    </lineage>
</organism>
<dbReference type="CDD" id="cd03230">
    <property type="entry name" value="ABC_DR_subfamily_A"/>
    <property type="match status" value="1"/>
</dbReference>
<evidence type="ECO:0000256" key="2">
    <source>
        <dbReference type="ARBA" id="ARBA00022840"/>
    </source>
</evidence>
<dbReference type="PANTHER" id="PTHR43613">
    <property type="entry name" value="ABC TRANSPORTER, ATP-BINDING PROTEIN"/>
    <property type="match status" value="1"/>
</dbReference>
<evidence type="ECO:0000259" key="3">
    <source>
        <dbReference type="PROSITE" id="PS50893"/>
    </source>
</evidence>
<name>A0A5K7X2M1_9BACL</name>
<dbReference type="Gene3D" id="3.40.50.300">
    <property type="entry name" value="P-loop containing nucleotide triphosphate hydrolases"/>
    <property type="match status" value="1"/>
</dbReference>
<keyword evidence="2 4" id="KW-0067">ATP-binding</keyword>
<reference evidence="4 5" key="1">
    <citation type="submission" date="2019-09" db="EMBL/GenBank/DDBJ databases">
        <title>Complete genome sequence of Sporolactobacillus terrae 70-3.</title>
        <authorList>
            <person name="Tanaka N."/>
            <person name="Shiwa Y."/>
            <person name="Fujita N."/>
            <person name="Tanasupawat S."/>
        </authorList>
    </citation>
    <scope>NUCLEOTIDE SEQUENCE [LARGE SCALE GENOMIC DNA]</scope>
    <source>
        <strain evidence="4 5">70-3</strain>
    </source>
</reference>
<evidence type="ECO:0000313" key="4">
    <source>
        <dbReference type="EMBL" id="BBO00300.1"/>
    </source>
</evidence>
<dbReference type="InterPro" id="IPR017871">
    <property type="entry name" value="ABC_transporter-like_CS"/>
</dbReference>
<dbReference type="PANTHER" id="PTHR43613:SF1">
    <property type="entry name" value="ABC TRANSPORTER, ATP-BINDING PROTEIN"/>
    <property type="match status" value="1"/>
</dbReference>
<dbReference type="AlphaFoldDB" id="A0A5K7X2M1"/>
<dbReference type="PROSITE" id="PS00211">
    <property type="entry name" value="ABC_TRANSPORTER_1"/>
    <property type="match status" value="1"/>
</dbReference>
<keyword evidence="1" id="KW-0547">Nucleotide-binding</keyword>
<evidence type="ECO:0000313" key="5">
    <source>
        <dbReference type="Proteomes" id="UP000326951"/>
    </source>
</evidence>
<dbReference type="InterPro" id="IPR003439">
    <property type="entry name" value="ABC_transporter-like_ATP-bd"/>
</dbReference>
<feature type="domain" description="ABC transporter" evidence="3">
    <location>
        <begin position="11"/>
        <end position="241"/>
    </location>
</feature>